<dbReference type="GO" id="GO:0003677">
    <property type="term" value="F:DNA binding"/>
    <property type="evidence" value="ECO:0007669"/>
    <property type="project" value="InterPro"/>
</dbReference>
<evidence type="ECO:0000259" key="1">
    <source>
        <dbReference type="PROSITE" id="PS50943"/>
    </source>
</evidence>
<dbReference type="InterPro" id="IPR001387">
    <property type="entry name" value="Cro/C1-type_HTH"/>
</dbReference>
<dbReference type="Pfam" id="PF12844">
    <property type="entry name" value="HTH_19"/>
    <property type="match status" value="1"/>
</dbReference>
<dbReference type="AlphaFoldDB" id="A0A6B2FYI0"/>
<dbReference type="Gene3D" id="1.10.260.40">
    <property type="entry name" value="lambda repressor-like DNA-binding domains"/>
    <property type="match status" value="1"/>
</dbReference>
<protein>
    <submittedName>
        <fullName evidence="2">Helix-turn-helix transcriptional regulator</fullName>
    </submittedName>
</protein>
<proteinExistence type="predicted"/>
<feature type="domain" description="HTH cro/C1-type" evidence="1">
    <location>
        <begin position="16"/>
        <end position="75"/>
    </location>
</feature>
<dbReference type="SUPFAM" id="SSF47413">
    <property type="entry name" value="lambda repressor-like DNA-binding domains"/>
    <property type="match status" value="1"/>
</dbReference>
<evidence type="ECO:0000313" key="2">
    <source>
        <dbReference type="EMBL" id="NDJ74102.1"/>
    </source>
</evidence>
<accession>A0A6B2FYI0</accession>
<organism evidence="2">
    <name type="scientific">Lactobacillus paragasseri</name>
    <dbReference type="NCBI Taxonomy" id="2107999"/>
    <lineage>
        <taxon>Bacteria</taxon>
        <taxon>Bacillati</taxon>
        <taxon>Bacillota</taxon>
        <taxon>Bacilli</taxon>
        <taxon>Lactobacillales</taxon>
        <taxon>Lactobacillaceae</taxon>
        <taxon>Lactobacillus</taxon>
    </lineage>
</organism>
<gene>
    <name evidence="2" type="ORF">GWG61_06315</name>
</gene>
<reference evidence="2" key="1">
    <citation type="submission" date="2020-01" db="EMBL/GenBank/DDBJ databases">
        <title>Vaginal microbiome of pregnant Indian women: Insights into the genome of dominants Lactobacillus species.</title>
        <authorList>
            <person name="Das B."/>
            <person name="Mehta O."/>
            <person name="Ghosh T.S."/>
            <person name="Kothidar A."/>
            <person name="Gowtham M.R."/>
            <person name="Mitra R."/>
            <person name="Kshetrapal P."/>
            <person name="Wadhwa N."/>
            <person name="Thiruvengadam R."/>
            <person name="Nair G.B."/>
            <person name="Bhatnagar S."/>
            <person name="Das B."/>
        </authorList>
    </citation>
    <scope>NUCLEOTIDE SEQUENCE</scope>
    <source>
        <strain evidence="2">Indica</strain>
    </source>
</reference>
<comment type="caution">
    <text evidence="2">The sequence shown here is derived from an EMBL/GenBank/DDBJ whole genome shotgun (WGS) entry which is preliminary data.</text>
</comment>
<dbReference type="CDD" id="cd00093">
    <property type="entry name" value="HTH_XRE"/>
    <property type="match status" value="1"/>
</dbReference>
<name>A0A6B2FYI0_9LACO</name>
<dbReference type="RefSeq" id="WP_144231636.1">
    <property type="nucleotide sequence ID" value="NZ_CAKMAD010000011.1"/>
</dbReference>
<dbReference type="SMART" id="SM00530">
    <property type="entry name" value="HTH_XRE"/>
    <property type="match status" value="1"/>
</dbReference>
<dbReference type="EMBL" id="JAADJO010000013">
    <property type="protein sequence ID" value="NDJ74102.1"/>
    <property type="molecule type" value="Genomic_DNA"/>
</dbReference>
<dbReference type="InterPro" id="IPR010982">
    <property type="entry name" value="Lambda_DNA-bd_dom_sf"/>
</dbReference>
<sequence length="272" mass="31588">MTNQSRTYNQLFAERIKKLRLDMGFTQDQFVDYLNSKGLKISRTSLARYEAQLSTPTSPTLQKLSHIFGISTDYFLEDTDLSQTYQNITKTLHTHYFSKVTADDNLHQEIKSWIDDPFSESTLIDPFSNINLKNPFHLYMDKDGNIKGNYKAYPITTEMAKFWRSMFDFLYKDIQVTYFLNSKKSPSFEDLLAQKIRTHKYLVDNENLVRALIDSTANIAKSTKLIVSDYKKGLQPYTAIVDNTHNAISTLDSLYKSLKNGLKQTKEFEDKK</sequence>
<dbReference type="PROSITE" id="PS50943">
    <property type="entry name" value="HTH_CROC1"/>
    <property type="match status" value="1"/>
</dbReference>